<dbReference type="PANTHER" id="PTHR12215:SF10">
    <property type="entry name" value="L-AMINOADIPATE-SEMIALDEHYDE DEHYDROGENASE-PHOSPHOPANTETHEINYL TRANSFERASE"/>
    <property type="match status" value="1"/>
</dbReference>
<organism evidence="4 5">
    <name type="scientific">Subtercola boreus</name>
    <dbReference type="NCBI Taxonomy" id="120213"/>
    <lineage>
        <taxon>Bacteria</taxon>
        <taxon>Bacillati</taxon>
        <taxon>Actinomycetota</taxon>
        <taxon>Actinomycetes</taxon>
        <taxon>Micrococcales</taxon>
        <taxon>Microbacteriaceae</taxon>
        <taxon>Subtercola</taxon>
    </lineage>
</organism>
<dbReference type="PANTHER" id="PTHR12215">
    <property type="entry name" value="PHOSPHOPANTETHEINE TRANSFERASE"/>
    <property type="match status" value="1"/>
</dbReference>
<evidence type="ECO:0000259" key="3">
    <source>
        <dbReference type="Pfam" id="PF01648"/>
    </source>
</evidence>
<evidence type="ECO:0000256" key="1">
    <source>
        <dbReference type="ARBA" id="ARBA00010990"/>
    </source>
</evidence>
<dbReference type="GO" id="GO:0005829">
    <property type="term" value="C:cytosol"/>
    <property type="evidence" value="ECO:0007669"/>
    <property type="project" value="TreeGrafter"/>
</dbReference>
<evidence type="ECO:0000256" key="2">
    <source>
        <dbReference type="ARBA" id="ARBA00022679"/>
    </source>
</evidence>
<reference evidence="4 5" key="1">
    <citation type="submission" date="2017-04" db="EMBL/GenBank/DDBJ databases">
        <title>Comparative genome analysis of Subtercola boreus.</title>
        <authorList>
            <person name="Cho Y.-J."/>
            <person name="Cho A."/>
            <person name="Kim O.-S."/>
            <person name="Lee J.-I."/>
        </authorList>
    </citation>
    <scope>NUCLEOTIDE SEQUENCE [LARGE SCALE GENOMIC DNA]</scope>
    <source>
        <strain evidence="4 5">P27479</strain>
    </source>
</reference>
<dbReference type="GO" id="GO:0008897">
    <property type="term" value="F:holo-[acyl-carrier-protein] synthase activity"/>
    <property type="evidence" value="ECO:0007669"/>
    <property type="project" value="InterPro"/>
</dbReference>
<dbReference type="InterPro" id="IPR008278">
    <property type="entry name" value="4-PPantetheinyl_Trfase_dom"/>
</dbReference>
<evidence type="ECO:0000313" key="4">
    <source>
        <dbReference type="EMBL" id="RFA15908.1"/>
    </source>
</evidence>
<dbReference type="OrthoDB" id="190168at2"/>
<comment type="caution">
    <text evidence="4">The sequence shown here is derived from an EMBL/GenBank/DDBJ whole genome shotgun (WGS) entry which is preliminary data.</text>
</comment>
<dbReference type="Pfam" id="PF01648">
    <property type="entry name" value="ACPS"/>
    <property type="match status" value="1"/>
</dbReference>
<feature type="domain" description="4'-phosphopantetheinyl transferase" evidence="3">
    <location>
        <begin position="151"/>
        <end position="224"/>
    </location>
</feature>
<keyword evidence="2" id="KW-0808">Transferase</keyword>
<protein>
    <recommendedName>
        <fullName evidence="3">4'-phosphopantetheinyl transferase domain-containing protein</fullName>
    </recommendedName>
</protein>
<gene>
    <name evidence="4" type="ORF">B7R22_05795</name>
</gene>
<dbReference type="AlphaFoldDB" id="A0A3E0W2V5"/>
<dbReference type="Gene3D" id="3.90.470.20">
    <property type="entry name" value="4'-phosphopantetheinyl transferase domain"/>
    <property type="match status" value="1"/>
</dbReference>
<dbReference type="InterPro" id="IPR050559">
    <property type="entry name" value="P-Pant_transferase_sf"/>
</dbReference>
<comment type="similarity">
    <text evidence="1">Belongs to the P-Pant transferase superfamily. Gsp/Sfp/HetI/AcpT family.</text>
</comment>
<dbReference type="InterPro" id="IPR037143">
    <property type="entry name" value="4-PPantetheinyl_Trfase_dom_sf"/>
</dbReference>
<dbReference type="EMBL" id="NBXB01000017">
    <property type="protein sequence ID" value="RFA15908.1"/>
    <property type="molecule type" value="Genomic_DNA"/>
</dbReference>
<accession>A0A3E0W2V5</accession>
<dbReference type="GO" id="GO:0019878">
    <property type="term" value="P:lysine biosynthetic process via aminoadipic acid"/>
    <property type="evidence" value="ECO:0007669"/>
    <property type="project" value="TreeGrafter"/>
</dbReference>
<name>A0A3E0W2V5_9MICO</name>
<proteinExistence type="inferred from homology"/>
<dbReference type="GO" id="GO:0000287">
    <property type="term" value="F:magnesium ion binding"/>
    <property type="evidence" value="ECO:0007669"/>
    <property type="project" value="InterPro"/>
</dbReference>
<dbReference type="Proteomes" id="UP000256541">
    <property type="component" value="Unassembled WGS sequence"/>
</dbReference>
<evidence type="ECO:0000313" key="5">
    <source>
        <dbReference type="Proteomes" id="UP000256541"/>
    </source>
</evidence>
<dbReference type="SUPFAM" id="SSF56214">
    <property type="entry name" value="4'-phosphopantetheinyl transferase"/>
    <property type="match status" value="2"/>
</dbReference>
<sequence length="272" mass="28424">MGVRAQVWSSMLRGYRSGRGGGGALWQSGGMWLVALYSEPGLDARPADPGGLTPGEVLRAAQLVDPVDRHRFVVSHHLLRLAVADSVGAHPSDVVLDFACERCGEQHGRPRVVAGAGPESVSVSVSISLSRSAGAALFAVLVAPAGERVPAIGVDLERIDAVGFPRFDDVALSASERASLGAAGLDAHAAIAARAALWVRKEAVAKAIGSGLRRDPRHLEVAGALLGRTLVDSRTITWRDVDSPLLPRFAAALAVEAPPSETVAPDFRTLHP</sequence>